<dbReference type="Proteomes" id="UP001596139">
    <property type="component" value="Unassembled WGS sequence"/>
</dbReference>
<keyword evidence="1" id="KW-0862">Zinc</keyword>
<reference evidence="5" key="1">
    <citation type="journal article" date="2019" name="Int. J. Syst. Evol. Microbiol.">
        <title>The Global Catalogue of Microorganisms (GCM) 10K type strain sequencing project: providing services to taxonomists for standard genome sequencing and annotation.</title>
        <authorList>
            <consortium name="The Broad Institute Genomics Platform"/>
            <consortium name="The Broad Institute Genome Sequencing Center for Infectious Disease"/>
            <person name="Wu L."/>
            <person name="Ma J."/>
        </authorList>
    </citation>
    <scope>NUCLEOTIDE SEQUENCE [LARGE SCALE GENOMIC DNA]</scope>
    <source>
        <strain evidence="5">CGMCC 1.15180</strain>
    </source>
</reference>
<feature type="region of interest" description="Disordered" evidence="2">
    <location>
        <begin position="1"/>
        <end position="348"/>
    </location>
</feature>
<gene>
    <name evidence="4" type="ORF">ACFP4F_18735</name>
</gene>
<dbReference type="Pfam" id="PF04434">
    <property type="entry name" value="SWIM"/>
    <property type="match status" value="1"/>
</dbReference>
<feature type="compositionally biased region" description="Polar residues" evidence="2">
    <location>
        <begin position="208"/>
        <end position="217"/>
    </location>
</feature>
<name>A0ABW1MLG3_9ACTN</name>
<evidence type="ECO:0000259" key="3">
    <source>
        <dbReference type="PROSITE" id="PS50966"/>
    </source>
</evidence>
<feature type="domain" description="SWIM-type" evidence="3">
    <location>
        <begin position="470"/>
        <end position="505"/>
    </location>
</feature>
<sequence length="777" mass="81331">MSSREQHDGHHPNEQNDQPGRDDEEQGTAATSEGLERVRRELERGRAIARAREAAAEANRDRDTENALGDAARAADGAGRGADAVPDADGDVRGGFERAADAEGPGAGAGTGRRSEAAERARQAVRRTGQGPGRAVREPEEPREPESQSADAAPDNGPSAGATGDGEEGRSQGAERARQALKRAAGEARRARVRASQKQPVQKRAPQGQASPVQASPVTDDGAGAANEGVGQGTVRRSAAAERARQAVARAGEEKTRPGEEKARPGEAREAEKTAGSKPAGTKRVGEVRAGSRSDAVERSTPPDRSGQGLRSLGDALNGAHGGPGEGSTGSAARVPGDGPEAASRAAGRARVFPAVAAGGGDGTEFAETWWGRAWLDALESTALDTARLARGRDYASGGHVGRITVAPGRISAPVTGSRPYPYRAELRLRPFTDAAWEAFLDGIAARPAHLAALLGRTVPRALAERQDEAGVRLLPGPGDLVPRCSCPDRGHPCKHAAALCFQAARLLDADPFVLLLLRGRGERELLDDLSRRNATHSAHSERATRAALPGVPARAALQVRDLPTLPPPLPLPAHPGRPLVLPTADDPAIDPAAIELLAADAAARARACLADALAVPAPHREAFTEAGASPFPARTIWEDAIRLVAGAHPTSGLTASTREIYRSVAEATNRPVNDVARAVAAWRQGGPEGLRLLETTWDPPAGDFDRARSALSAADLPSLRPRHNHLTDAGRGIQLRFGRDGRWYPYESDPGAEDWWPTGRADADAVGALTPLLATE</sequence>
<proteinExistence type="predicted"/>
<keyword evidence="5" id="KW-1185">Reference proteome</keyword>
<organism evidence="4 5">
    <name type="scientific">Streptomyces ochraceiscleroticus</name>
    <dbReference type="NCBI Taxonomy" id="47761"/>
    <lineage>
        <taxon>Bacteria</taxon>
        <taxon>Bacillati</taxon>
        <taxon>Actinomycetota</taxon>
        <taxon>Actinomycetes</taxon>
        <taxon>Kitasatosporales</taxon>
        <taxon>Streptomycetaceae</taxon>
        <taxon>Streptomyces</taxon>
    </lineage>
</organism>
<keyword evidence="1" id="KW-0479">Metal-binding</keyword>
<feature type="region of interest" description="Disordered" evidence="2">
    <location>
        <begin position="532"/>
        <end position="551"/>
    </location>
</feature>
<dbReference type="PROSITE" id="PS50966">
    <property type="entry name" value="ZF_SWIM"/>
    <property type="match status" value="1"/>
</dbReference>
<dbReference type="InterPro" id="IPR007527">
    <property type="entry name" value="Znf_SWIM"/>
</dbReference>
<feature type="compositionally biased region" description="Basic and acidic residues" evidence="2">
    <location>
        <begin position="135"/>
        <end position="146"/>
    </location>
</feature>
<evidence type="ECO:0000256" key="2">
    <source>
        <dbReference type="SAM" id="MobiDB-lite"/>
    </source>
</evidence>
<evidence type="ECO:0000256" key="1">
    <source>
        <dbReference type="PROSITE-ProRule" id="PRU00325"/>
    </source>
</evidence>
<evidence type="ECO:0000313" key="5">
    <source>
        <dbReference type="Proteomes" id="UP001596139"/>
    </source>
</evidence>
<feature type="compositionally biased region" description="Basic and acidic residues" evidence="2">
    <location>
        <begin position="113"/>
        <end position="122"/>
    </location>
</feature>
<dbReference type="PANTHER" id="PTHR38133">
    <property type="entry name" value="SLR1429 PROTEIN"/>
    <property type="match status" value="1"/>
</dbReference>
<keyword evidence="1" id="KW-0863">Zinc-finger</keyword>
<evidence type="ECO:0000313" key="4">
    <source>
        <dbReference type="EMBL" id="MFC6064573.1"/>
    </source>
</evidence>
<feature type="compositionally biased region" description="Basic and acidic residues" evidence="2">
    <location>
        <begin position="1"/>
        <end position="14"/>
    </location>
</feature>
<feature type="compositionally biased region" description="Basic and acidic residues" evidence="2">
    <location>
        <begin position="34"/>
        <end position="65"/>
    </location>
</feature>
<dbReference type="PANTHER" id="PTHR38133:SF1">
    <property type="entry name" value="SLR1429 PROTEIN"/>
    <property type="match status" value="1"/>
</dbReference>
<feature type="compositionally biased region" description="Basic and acidic residues" evidence="2">
    <location>
        <begin position="90"/>
        <end position="101"/>
    </location>
</feature>
<comment type="caution">
    <text evidence="4">The sequence shown here is derived from an EMBL/GenBank/DDBJ whole genome shotgun (WGS) entry which is preliminary data.</text>
</comment>
<dbReference type="EMBL" id="JBHSPX010000005">
    <property type="protein sequence ID" value="MFC6064573.1"/>
    <property type="molecule type" value="Genomic_DNA"/>
</dbReference>
<protein>
    <submittedName>
        <fullName evidence="4">SWIM zinc finger family protein</fullName>
    </submittedName>
</protein>
<accession>A0ABW1MLG3</accession>
<dbReference type="RefSeq" id="WP_078649665.1">
    <property type="nucleotide sequence ID" value="NZ_JBHSPX010000005.1"/>
</dbReference>
<feature type="compositionally biased region" description="Low complexity" evidence="2">
    <location>
        <begin position="69"/>
        <end position="87"/>
    </location>
</feature>
<feature type="compositionally biased region" description="Basic and acidic residues" evidence="2">
    <location>
        <begin position="167"/>
        <end position="190"/>
    </location>
</feature>
<feature type="compositionally biased region" description="Basic and acidic residues" evidence="2">
    <location>
        <begin position="239"/>
        <end position="275"/>
    </location>
</feature>
<feature type="compositionally biased region" description="Basic and acidic residues" evidence="2">
    <location>
        <begin position="284"/>
        <end position="302"/>
    </location>
</feature>